<feature type="domain" description="MmeI-like helicase spacer" evidence="6">
    <location>
        <begin position="197"/>
        <end position="272"/>
    </location>
</feature>
<evidence type="ECO:0000259" key="8">
    <source>
        <dbReference type="Pfam" id="PF20473"/>
    </source>
</evidence>
<dbReference type="InterPro" id="IPR046820">
    <property type="entry name" value="MmeI_TRD"/>
</dbReference>
<evidence type="ECO:0000259" key="6">
    <source>
        <dbReference type="Pfam" id="PF20465"/>
    </source>
</evidence>
<gene>
    <name evidence="9" type="ORF">IAD04_04550</name>
</gene>
<comment type="caution">
    <text evidence="9">The sequence shown here is derived from an EMBL/GenBank/DDBJ whole genome shotgun (WGS) entry which is preliminary data.</text>
</comment>
<dbReference type="AlphaFoldDB" id="A0A9D1G8R2"/>
<sequence length="749" mass="86435">MNDLEIRKQAKEFANFWADKGYEKGQSQVFWLTLLNKVLGVDNPEQYISFEDKVMLDHTSFIDGYISATHVLIEQKSRDRDLRKAIRQADGTLLTPFQQAKRYSADLPYSKRPRWIITCNFQEFLIYDMEKPNGEPESILLKNLPKEYYRLQFIVNSQNENIKKEMEISIKAGEIVGILYDALLKQYNEKDEQELKSLNELCVRLVFCLYAEDSGLFGEKLTFHNYLQGFQVKDTRRALIDLFKVLDTKIEDRDKYLDDELAKFPYVNGGLFANENIIIPHLTDEIIDILLHKASENFDWSEISPTIFGAVFESTLNPETRRSGGMHYTSIENIHKVIDPLFLDNLKDELEKIKEIKVEKTRKQQLEAFRNKLSTLTFLDPACGSGNFLTETYISLRRLENEALIAQTRGQTMIDLGDVIKVSIGQFYGIEINDFAVTVAKTALWISESQMMKETEEIVNQQLEFFPLKSYANIVEGNALRIDWNDVISKQKLSYIMGNPPFVGARLMNKHQKEDVLSIFGNSWKNIGNLDYVSCWYKKATDYIEDTSIRVALVSTNSICQGESVINLWKPLFKQGIHIDFAHTTFIWDSEAQQKAHVHCVIVGFSIATSFKDKIIYSLDRYQKVKNINAYLIEAENVFIENRKKPICNVNEMLFGSMPNDGGHLSSIDEKEMAEIINKYPESKICFKKIVGADEFINGKTRWCLWLKNISPNLINSIPYIKQKVSAVQELRENSSRDATKRLALTPFL</sequence>
<dbReference type="Pfam" id="PF20465">
    <property type="entry name" value="MmeI_hel"/>
    <property type="match status" value="1"/>
</dbReference>
<organism evidence="9 10">
    <name type="scientific">Candidatus Caccosoma faecigallinarum</name>
    <dbReference type="NCBI Taxonomy" id="2840720"/>
    <lineage>
        <taxon>Bacteria</taxon>
        <taxon>Bacillati</taxon>
        <taxon>Bacillota</taxon>
        <taxon>Bacillota incertae sedis</taxon>
        <taxon>Candidatus Caccosoma</taxon>
    </lineage>
</organism>
<dbReference type="GO" id="GO:0009007">
    <property type="term" value="F:site-specific DNA-methyltransferase (adenine-specific) activity"/>
    <property type="evidence" value="ECO:0007669"/>
    <property type="project" value="UniProtKB-EC"/>
</dbReference>
<reference evidence="9" key="2">
    <citation type="journal article" date="2021" name="PeerJ">
        <title>Extensive microbial diversity within the chicken gut microbiome revealed by metagenomics and culture.</title>
        <authorList>
            <person name="Gilroy R."/>
            <person name="Ravi A."/>
            <person name="Getino M."/>
            <person name="Pursley I."/>
            <person name="Horton D.L."/>
            <person name="Alikhan N.F."/>
            <person name="Baker D."/>
            <person name="Gharbi K."/>
            <person name="Hall N."/>
            <person name="Watson M."/>
            <person name="Adriaenssens E.M."/>
            <person name="Foster-Nyarko E."/>
            <person name="Jarju S."/>
            <person name="Secka A."/>
            <person name="Antonio M."/>
            <person name="Oren A."/>
            <person name="Chaudhuri R.R."/>
            <person name="La Ragione R."/>
            <person name="Hildebrand F."/>
            <person name="Pallen M.J."/>
        </authorList>
    </citation>
    <scope>NUCLEOTIDE SEQUENCE</scope>
    <source>
        <strain evidence="9">14508</strain>
    </source>
</reference>
<evidence type="ECO:0000259" key="7">
    <source>
        <dbReference type="Pfam" id="PF20466"/>
    </source>
</evidence>
<feature type="domain" description="MmeI-like DNA-methyltransferase" evidence="8">
    <location>
        <begin position="360"/>
        <end position="617"/>
    </location>
</feature>
<dbReference type="Gene3D" id="3.40.50.150">
    <property type="entry name" value="Vaccinia Virus protein VP39"/>
    <property type="match status" value="1"/>
</dbReference>
<evidence type="ECO:0000256" key="2">
    <source>
        <dbReference type="ARBA" id="ARBA00022603"/>
    </source>
</evidence>
<protein>
    <recommendedName>
        <fullName evidence="1">site-specific DNA-methyltransferase (adenine-specific)</fullName>
        <ecNumber evidence="1">2.1.1.72</ecNumber>
    </recommendedName>
</protein>
<evidence type="ECO:0000256" key="3">
    <source>
        <dbReference type="ARBA" id="ARBA00022679"/>
    </source>
</evidence>
<evidence type="ECO:0000256" key="4">
    <source>
        <dbReference type="ARBA" id="ARBA00047942"/>
    </source>
</evidence>
<comment type="catalytic activity">
    <reaction evidence="4">
        <text>a 2'-deoxyadenosine in DNA + S-adenosyl-L-methionine = an N(6)-methyl-2'-deoxyadenosine in DNA + S-adenosyl-L-homocysteine + H(+)</text>
        <dbReference type="Rhea" id="RHEA:15197"/>
        <dbReference type="Rhea" id="RHEA-COMP:12418"/>
        <dbReference type="Rhea" id="RHEA-COMP:12419"/>
        <dbReference type="ChEBI" id="CHEBI:15378"/>
        <dbReference type="ChEBI" id="CHEBI:57856"/>
        <dbReference type="ChEBI" id="CHEBI:59789"/>
        <dbReference type="ChEBI" id="CHEBI:90615"/>
        <dbReference type="ChEBI" id="CHEBI:90616"/>
        <dbReference type="EC" id="2.1.1.72"/>
    </reaction>
</comment>
<feature type="domain" description="MmeI-like N-terminal" evidence="5">
    <location>
        <begin position="9"/>
        <end position="186"/>
    </location>
</feature>
<reference evidence="9" key="1">
    <citation type="submission" date="2020-10" db="EMBL/GenBank/DDBJ databases">
        <authorList>
            <person name="Gilroy R."/>
        </authorList>
    </citation>
    <scope>NUCLEOTIDE SEQUENCE</scope>
    <source>
        <strain evidence="9">14508</strain>
    </source>
</reference>
<dbReference type="InterPro" id="IPR029063">
    <property type="entry name" value="SAM-dependent_MTases_sf"/>
</dbReference>
<feature type="non-terminal residue" evidence="9">
    <location>
        <position position="749"/>
    </location>
</feature>
<evidence type="ECO:0000256" key="1">
    <source>
        <dbReference type="ARBA" id="ARBA00011900"/>
    </source>
</evidence>
<feature type="domain" description="MmeI-like target recognition" evidence="7">
    <location>
        <begin position="635"/>
        <end position="747"/>
    </location>
</feature>
<evidence type="ECO:0000313" key="10">
    <source>
        <dbReference type="Proteomes" id="UP000886893"/>
    </source>
</evidence>
<dbReference type="PANTHER" id="PTHR33841">
    <property type="entry name" value="DNA METHYLTRANSFERASE YEEA-RELATED"/>
    <property type="match status" value="1"/>
</dbReference>
<keyword evidence="3" id="KW-0808">Transferase</keyword>
<dbReference type="PANTHER" id="PTHR33841:SF1">
    <property type="entry name" value="DNA METHYLTRANSFERASE A"/>
    <property type="match status" value="1"/>
</dbReference>
<dbReference type="EMBL" id="DVKI01000140">
    <property type="protein sequence ID" value="HIT17624.1"/>
    <property type="molecule type" value="Genomic_DNA"/>
</dbReference>
<proteinExistence type="predicted"/>
<dbReference type="PRINTS" id="PR00507">
    <property type="entry name" value="N12N6MTFRASE"/>
</dbReference>
<dbReference type="InterPro" id="IPR046817">
    <property type="entry name" value="MmeI_N"/>
</dbReference>
<dbReference type="EC" id="2.1.1.72" evidence="1"/>
<dbReference type="GO" id="GO:0032259">
    <property type="term" value="P:methylation"/>
    <property type="evidence" value="ECO:0007669"/>
    <property type="project" value="UniProtKB-KW"/>
</dbReference>
<dbReference type="Pfam" id="PF20466">
    <property type="entry name" value="MmeI_TRD"/>
    <property type="match status" value="1"/>
</dbReference>
<dbReference type="Pfam" id="PF20464">
    <property type="entry name" value="MmeI_N"/>
    <property type="match status" value="1"/>
</dbReference>
<keyword evidence="2 9" id="KW-0489">Methyltransferase</keyword>
<dbReference type="Pfam" id="PF20473">
    <property type="entry name" value="MmeI_Mtase"/>
    <property type="match status" value="1"/>
</dbReference>
<evidence type="ECO:0000259" key="5">
    <source>
        <dbReference type="Pfam" id="PF20464"/>
    </source>
</evidence>
<accession>A0A9D1G8R2</accession>
<dbReference type="SUPFAM" id="SSF53335">
    <property type="entry name" value="S-adenosyl-L-methionine-dependent methyltransferases"/>
    <property type="match status" value="1"/>
</dbReference>
<dbReference type="InterPro" id="IPR046819">
    <property type="entry name" value="MmeI_hel"/>
</dbReference>
<dbReference type="Proteomes" id="UP000886893">
    <property type="component" value="Unassembled WGS sequence"/>
</dbReference>
<name>A0A9D1G8R2_9FIRM</name>
<dbReference type="InterPro" id="IPR050953">
    <property type="entry name" value="N4_N6_ade-DNA_methylase"/>
</dbReference>
<evidence type="ECO:0000313" key="9">
    <source>
        <dbReference type="EMBL" id="HIT17624.1"/>
    </source>
</evidence>
<dbReference type="InterPro" id="IPR046816">
    <property type="entry name" value="MmeI_Mtase"/>
</dbReference>